<evidence type="ECO:0000313" key="7">
    <source>
        <dbReference type="EMBL" id="MDQ1122727.1"/>
    </source>
</evidence>
<keyword evidence="2 7" id="KW-0328">Glycosyltransferase</keyword>
<dbReference type="Gene3D" id="3.40.50.1110">
    <property type="entry name" value="SGNH hydrolase"/>
    <property type="match status" value="1"/>
</dbReference>
<dbReference type="InterPro" id="IPR001296">
    <property type="entry name" value="Glyco_trans_1"/>
</dbReference>
<dbReference type="SUPFAM" id="SSF52266">
    <property type="entry name" value="SGNH hydrolase"/>
    <property type="match status" value="1"/>
</dbReference>
<evidence type="ECO:0000313" key="8">
    <source>
        <dbReference type="Proteomes" id="UP001226691"/>
    </source>
</evidence>
<evidence type="ECO:0000256" key="1">
    <source>
        <dbReference type="ARBA" id="ARBA00021292"/>
    </source>
</evidence>
<dbReference type="CDD" id="cd01832">
    <property type="entry name" value="SGNH_hydrolase_like_1"/>
    <property type="match status" value="1"/>
</dbReference>
<feature type="domain" description="Glycosyltransferase subfamily 4-like N-terminal" evidence="5">
    <location>
        <begin position="37"/>
        <end position="203"/>
    </location>
</feature>
<dbReference type="Pfam" id="PF13472">
    <property type="entry name" value="Lipase_GDSL_2"/>
    <property type="match status" value="1"/>
</dbReference>
<evidence type="ECO:0000259" key="6">
    <source>
        <dbReference type="Pfam" id="PF13472"/>
    </source>
</evidence>
<keyword evidence="8" id="KW-1185">Reference proteome</keyword>
<evidence type="ECO:0000256" key="3">
    <source>
        <dbReference type="ARBA" id="ARBA00022679"/>
    </source>
</evidence>
<organism evidence="7 8">
    <name type="scientific">Microbacterium trichothecenolyticum</name>
    <name type="common">Aureobacterium trichothecenolyticum</name>
    <dbReference type="NCBI Taxonomy" id="69370"/>
    <lineage>
        <taxon>Bacteria</taxon>
        <taxon>Bacillati</taxon>
        <taxon>Actinomycetota</taxon>
        <taxon>Actinomycetes</taxon>
        <taxon>Micrococcales</taxon>
        <taxon>Microbacteriaceae</taxon>
        <taxon>Microbacterium</taxon>
    </lineage>
</organism>
<feature type="domain" description="SGNH hydrolase-type esterase" evidence="6">
    <location>
        <begin position="422"/>
        <end position="597"/>
    </location>
</feature>
<accession>A0ABU0TST3</accession>
<feature type="domain" description="Glycosyl transferase family 1" evidence="4">
    <location>
        <begin position="216"/>
        <end position="366"/>
    </location>
</feature>
<dbReference type="GO" id="GO:0016757">
    <property type="term" value="F:glycosyltransferase activity"/>
    <property type="evidence" value="ECO:0007669"/>
    <property type="project" value="UniProtKB-KW"/>
</dbReference>
<dbReference type="Pfam" id="PF13439">
    <property type="entry name" value="Glyco_transf_4"/>
    <property type="match status" value="1"/>
</dbReference>
<dbReference type="Proteomes" id="UP001226691">
    <property type="component" value="Unassembled WGS sequence"/>
</dbReference>
<dbReference type="InterPro" id="IPR028098">
    <property type="entry name" value="Glyco_trans_4-like_N"/>
</dbReference>
<evidence type="ECO:0000259" key="4">
    <source>
        <dbReference type="Pfam" id="PF00534"/>
    </source>
</evidence>
<name>A0ABU0TST3_MICTR</name>
<dbReference type="PANTHER" id="PTHR45947">
    <property type="entry name" value="SULFOQUINOVOSYL TRANSFERASE SQD2"/>
    <property type="match status" value="1"/>
</dbReference>
<dbReference type="EMBL" id="JAUTBF010000001">
    <property type="protein sequence ID" value="MDQ1122727.1"/>
    <property type="molecule type" value="Genomic_DNA"/>
</dbReference>
<dbReference type="PANTHER" id="PTHR45947:SF3">
    <property type="entry name" value="SULFOQUINOVOSYL TRANSFERASE SQD2"/>
    <property type="match status" value="1"/>
</dbReference>
<reference evidence="7 8" key="1">
    <citation type="submission" date="2023-07" db="EMBL/GenBank/DDBJ databases">
        <title>Functional and genomic diversity of the sorghum phyllosphere microbiome.</title>
        <authorList>
            <person name="Shade A."/>
        </authorList>
    </citation>
    <scope>NUCLEOTIDE SEQUENCE [LARGE SCALE GENOMIC DNA]</scope>
    <source>
        <strain evidence="7 8">SORGH_AS_1207</strain>
    </source>
</reference>
<protein>
    <recommendedName>
        <fullName evidence="1">D-inositol 3-phosphate glycosyltransferase</fullName>
    </recommendedName>
</protein>
<dbReference type="InterPro" id="IPR036514">
    <property type="entry name" value="SGNH_hydro_sf"/>
</dbReference>
<dbReference type="InterPro" id="IPR050194">
    <property type="entry name" value="Glycosyltransferase_grp1"/>
</dbReference>
<dbReference type="CDD" id="cd03814">
    <property type="entry name" value="GT4-like"/>
    <property type="match status" value="1"/>
</dbReference>
<dbReference type="SUPFAM" id="SSF53756">
    <property type="entry name" value="UDP-Glycosyltransferase/glycogen phosphorylase"/>
    <property type="match status" value="1"/>
</dbReference>
<evidence type="ECO:0000259" key="5">
    <source>
        <dbReference type="Pfam" id="PF13439"/>
    </source>
</evidence>
<sequence length="676" mass="73056">MNIANVGPVTHRSWPATLHPGVVRVALLAESFLPHMNGVTGSVLHVLRHLAEAGHETLVIAPKAGDVTADLHGARAELLRSVPLPSYPEVRVVFARAARLGALLRDFGPDVVHLASPFVLGWQGLAAADALKIPSVAVYQTDVVAYAQKYGLPHATALVAGHVARLHRRATLTLAPSSASTRQLEELGVDRIRRWGRGVDAERFAPERRDDAWRERIAPQGQRIIGYVGRLAPEKQVDDLRALAGMPGTRLVIVGDGPSRPALQKAIPDAVFTGHLSGDTLASVMAGFDVFVHPGESETFGQTIQEALASGVPVVATGVGGPLDLVRSSVDGWLYKPGDLDDMRERVSDLVGDESKRRAFARAAREAMRGRTWEALTGDLVTHYQDAVALRRIDDNMLLRGGPRPSGLSASRTRGRWMRFVALGDSLTEGLCDASRMPAGQFRGWADRLAELLAHTSDVGPFRYANLAVRSRRVRHLIDEQIPAALALEPDLVSILIGANDLVGPAPVLPAIVAEVESAVRAVRRTGADVLLVTTFLPRRAAARLFARRFAAYNVELRRIAQEQGAILLDLEAVAEIGELPLWADDLVHLRSSGHRLVAYRAAEALGVPDAAALLGLDEALHADADVVRGGWLTRDALPWVWRRVRGRTAGDGIVPKHDGYVELPTRGDRESARTS</sequence>
<dbReference type="InterPro" id="IPR013830">
    <property type="entry name" value="SGNH_hydro"/>
</dbReference>
<comment type="caution">
    <text evidence="7">The sequence shown here is derived from an EMBL/GenBank/DDBJ whole genome shotgun (WGS) entry which is preliminary data.</text>
</comment>
<dbReference type="Gene3D" id="3.40.50.2000">
    <property type="entry name" value="Glycogen Phosphorylase B"/>
    <property type="match status" value="2"/>
</dbReference>
<evidence type="ECO:0000256" key="2">
    <source>
        <dbReference type="ARBA" id="ARBA00022676"/>
    </source>
</evidence>
<dbReference type="Pfam" id="PF00534">
    <property type="entry name" value="Glycos_transf_1"/>
    <property type="match status" value="1"/>
</dbReference>
<keyword evidence="3 7" id="KW-0808">Transferase</keyword>
<gene>
    <name evidence="7" type="ORF">QE412_001300</name>
</gene>
<proteinExistence type="predicted"/>